<evidence type="ECO:0000256" key="2">
    <source>
        <dbReference type="ARBA" id="ARBA00022490"/>
    </source>
</evidence>
<feature type="domain" description="GHMP kinase N-terminal" evidence="13">
    <location>
        <begin position="94"/>
        <end position="182"/>
    </location>
</feature>
<sequence>MNIIEKVKSKFLESYQKSPDFTVNAPGRVNLIGEHTDYNDGFVLPCAIDFATVICVSRRSDSLVNIVAIDCDEQTDTFDVNSTINKHESQLWSNYVRGVVDEIKKAGFTLAGCDIVIGGNIPQGTGLSSSASLEVGIAAAFNHLCQLDISLVDIAKISQAAENNFVGCACGIMDQLASACGKSQQAVGIDCRSLDLTYTTISDDMTIMIINSNVKRGLVDSEYNTRREQCEEAAAFFGKTSLRDVELAEFESKKGEMDSIVANRAEHVLFENQRTLDALKAFKVNDVKEISSLMAQSHASMRDLFEITTTEIDYLVDIISSVIDERGGVRMTGGGFGGCVVAFVANDLVDTVKQVVEDKYTKETSLVADIFVSRAANGVSVINEVEEA</sequence>
<gene>
    <name evidence="11 16" type="primary">galK</name>
    <name evidence="16" type="ORF">CWS31_001550</name>
</gene>
<evidence type="ECO:0000256" key="3">
    <source>
        <dbReference type="ARBA" id="ARBA00022679"/>
    </source>
</evidence>
<dbReference type="Pfam" id="PF00288">
    <property type="entry name" value="GHMP_kinases_N"/>
    <property type="match status" value="1"/>
</dbReference>
<evidence type="ECO:0000256" key="11">
    <source>
        <dbReference type="HAMAP-Rule" id="MF_00246"/>
    </source>
</evidence>
<feature type="site" description="Transition state stabilizer" evidence="11">
    <location>
        <position position="28"/>
    </location>
</feature>
<dbReference type="NCBIfam" id="NF003472">
    <property type="entry name" value="PRK05101.1"/>
    <property type="match status" value="1"/>
</dbReference>
<dbReference type="PANTHER" id="PTHR10457">
    <property type="entry name" value="MEVALONATE KINASE/GALACTOKINASE"/>
    <property type="match status" value="1"/>
</dbReference>
<dbReference type="InterPro" id="IPR000705">
    <property type="entry name" value="Galactokinase"/>
</dbReference>
<accession>A0ABY3N188</accession>
<dbReference type="InterPro" id="IPR022963">
    <property type="entry name" value="Galactokinase_bac"/>
</dbReference>
<evidence type="ECO:0000259" key="14">
    <source>
        <dbReference type="Pfam" id="PF08544"/>
    </source>
</evidence>
<reference evidence="16 17" key="1">
    <citation type="submission" date="2019-08" db="EMBL/GenBank/DDBJ databases">
        <title>Microbe sample from Colwellia echini.</title>
        <authorList>
            <person name="Christiansen L."/>
            <person name="Pathiraja D."/>
            <person name="Schultz-Johansen M."/>
            <person name="Choi I.-G."/>
            <person name="Stougaard P."/>
        </authorList>
    </citation>
    <scope>NUCLEOTIDE SEQUENCE [LARGE SCALE GENOMIC DNA]</scope>
    <source>
        <strain evidence="16 17">A3</strain>
    </source>
</reference>
<evidence type="ECO:0000256" key="9">
    <source>
        <dbReference type="ARBA" id="ARBA00023144"/>
    </source>
</evidence>
<keyword evidence="7 11" id="KW-0067">ATP-binding</keyword>
<feature type="binding site" evidence="11">
    <location>
        <begin position="34"/>
        <end position="37"/>
    </location>
    <ligand>
        <name>substrate</name>
    </ligand>
</feature>
<keyword evidence="8 11" id="KW-0460">Magnesium</keyword>
<evidence type="ECO:0000256" key="8">
    <source>
        <dbReference type="ARBA" id="ARBA00022842"/>
    </source>
</evidence>
<dbReference type="InterPro" id="IPR006203">
    <property type="entry name" value="GHMP_knse_ATP-bd_CS"/>
</dbReference>
<keyword evidence="2 11" id="KW-0963">Cytoplasm</keyword>
<comment type="caution">
    <text evidence="16">The sequence shown here is derived from an EMBL/GenBank/DDBJ whole genome shotgun (WGS) entry which is preliminary data.</text>
</comment>
<feature type="binding site" evidence="11">
    <location>
        <position position="130"/>
    </location>
    <ligand>
        <name>Mg(2+)</name>
        <dbReference type="ChEBI" id="CHEBI:18420"/>
    </ligand>
</feature>
<dbReference type="PANTHER" id="PTHR10457:SF7">
    <property type="entry name" value="GALACTOKINASE-RELATED"/>
    <property type="match status" value="1"/>
</dbReference>
<feature type="domain" description="GHMP kinase C-terminal" evidence="14">
    <location>
        <begin position="278"/>
        <end position="358"/>
    </location>
</feature>
<evidence type="ECO:0000259" key="15">
    <source>
        <dbReference type="Pfam" id="PF10509"/>
    </source>
</evidence>
<feature type="binding site" evidence="11">
    <location>
        <position position="162"/>
    </location>
    <ligand>
        <name>Mg(2+)</name>
        <dbReference type="ChEBI" id="CHEBI:18420"/>
    </ligand>
</feature>
<dbReference type="Pfam" id="PF10509">
    <property type="entry name" value="GalKase_gal_bdg"/>
    <property type="match status" value="1"/>
</dbReference>
<dbReference type="Gene3D" id="3.30.230.10">
    <property type="match status" value="1"/>
</dbReference>
<keyword evidence="9 11" id="KW-0299">Galactose metabolism</keyword>
<proteinExistence type="inferred from homology"/>
<dbReference type="InterPro" id="IPR036554">
    <property type="entry name" value="GHMP_kinase_C_sf"/>
</dbReference>
<dbReference type="InterPro" id="IPR020568">
    <property type="entry name" value="Ribosomal_Su5_D2-typ_SF"/>
</dbReference>
<evidence type="ECO:0000256" key="7">
    <source>
        <dbReference type="ARBA" id="ARBA00022840"/>
    </source>
</evidence>
<evidence type="ECO:0000256" key="12">
    <source>
        <dbReference type="NCBIfam" id="TIGR00131"/>
    </source>
</evidence>
<dbReference type="InterPro" id="IPR019539">
    <property type="entry name" value="GalKase_N"/>
</dbReference>
<dbReference type="HAMAP" id="MF_00246">
    <property type="entry name" value="Galactokinase"/>
    <property type="match status" value="1"/>
</dbReference>
<evidence type="ECO:0000256" key="1">
    <source>
        <dbReference type="ARBA" id="ARBA00006566"/>
    </source>
</evidence>
<dbReference type="NCBIfam" id="TIGR00131">
    <property type="entry name" value="gal_kin"/>
    <property type="match status" value="1"/>
</dbReference>
<name>A0ABY3N188_9GAMM</name>
<comment type="pathway">
    <text evidence="11">Carbohydrate metabolism; galactose metabolism.</text>
</comment>
<dbReference type="GO" id="GO:0004335">
    <property type="term" value="F:galactokinase activity"/>
    <property type="evidence" value="ECO:0007669"/>
    <property type="project" value="UniProtKB-EC"/>
</dbReference>
<dbReference type="InterPro" id="IPR006206">
    <property type="entry name" value="Mevalonate/galactokinase"/>
</dbReference>
<dbReference type="PROSITE" id="PS00106">
    <property type="entry name" value="GALACTOKINASE"/>
    <property type="match status" value="1"/>
</dbReference>
<dbReference type="SUPFAM" id="SSF55060">
    <property type="entry name" value="GHMP Kinase, C-terminal domain"/>
    <property type="match status" value="1"/>
</dbReference>
<evidence type="ECO:0000256" key="10">
    <source>
        <dbReference type="ARBA" id="ARBA00023277"/>
    </source>
</evidence>
<keyword evidence="6 11" id="KW-0418">Kinase</keyword>
<protein>
    <recommendedName>
        <fullName evidence="11 12">Galactokinase</fullName>
        <ecNumber evidence="11 12">2.7.1.6</ecNumber>
    </recommendedName>
    <alternativeName>
        <fullName evidence="11">Galactose kinase</fullName>
    </alternativeName>
</protein>
<dbReference type="Pfam" id="PF08544">
    <property type="entry name" value="GHMP_kinases_C"/>
    <property type="match status" value="1"/>
</dbReference>
<dbReference type="RefSeq" id="WP_101343345.1">
    <property type="nucleotide sequence ID" value="NZ_PJAI02000001.1"/>
</dbReference>
<dbReference type="EMBL" id="PJAI02000001">
    <property type="protein sequence ID" value="TYK67235.1"/>
    <property type="molecule type" value="Genomic_DNA"/>
</dbReference>
<dbReference type="SUPFAM" id="SSF54211">
    <property type="entry name" value="Ribosomal protein S5 domain 2-like"/>
    <property type="match status" value="1"/>
</dbReference>
<dbReference type="InterPro" id="IPR019741">
    <property type="entry name" value="Galactokinase_CS"/>
</dbReference>
<dbReference type="Proteomes" id="UP000815846">
    <property type="component" value="Unassembled WGS sequence"/>
</dbReference>
<dbReference type="PROSITE" id="PS00627">
    <property type="entry name" value="GHMP_KINASES_ATP"/>
    <property type="match status" value="1"/>
</dbReference>
<keyword evidence="4 11" id="KW-0479">Metal-binding</keyword>
<dbReference type="InterPro" id="IPR006204">
    <property type="entry name" value="GHMP_kinase_N_dom"/>
</dbReference>
<keyword evidence="5 11" id="KW-0547">Nucleotide-binding</keyword>
<organism evidence="16 17">
    <name type="scientific">Colwellia echini</name>
    <dbReference type="NCBI Taxonomy" id="1982103"/>
    <lineage>
        <taxon>Bacteria</taxon>
        <taxon>Pseudomonadati</taxon>
        <taxon>Pseudomonadota</taxon>
        <taxon>Gammaproteobacteria</taxon>
        <taxon>Alteromonadales</taxon>
        <taxon>Colwelliaceae</taxon>
        <taxon>Colwellia</taxon>
    </lineage>
</organism>
<dbReference type="PRINTS" id="PR00959">
    <property type="entry name" value="MEVGALKINASE"/>
</dbReference>
<dbReference type="PRINTS" id="PR00473">
    <property type="entry name" value="GALCTOKINASE"/>
</dbReference>
<evidence type="ECO:0000256" key="5">
    <source>
        <dbReference type="ARBA" id="ARBA00022741"/>
    </source>
</evidence>
<comment type="similarity">
    <text evidence="1 11">Belongs to the GHMP kinase family. GalK subfamily.</text>
</comment>
<comment type="caution">
    <text evidence="11">Lacks conserved residue(s) required for the propagation of feature annotation.</text>
</comment>
<comment type="subcellular location">
    <subcellularLocation>
        <location evidence="11">Cytoplasm</location>
    </subcellularLocation>
</comment>
<dbReference type="Gene3D" id="3.30.70.890">
    <property type="entry name" value="GHMP kinase, C-terminal domain"/>
    <property type="match status" value="1"/>
</dbReference>
<evidence type="ECO:0000313" key="17">
    <source>
        <dbReference type="Proteomes" id="UP000815846"/>
    </source>
</evidence>
<dbReference type="EC" id="2.7.1.6" evidence="11 12"/>
<evidence type="ECO:0000313" key="16">
    <source>
        <dbReference type="EMBL" id="TYK67235.1"/>
    </source>
</evidence>
<evidence type="ECO:0000256" key="4">
    <source>
        <dbReference type="ARBA" id="ARBA00022723"/>
    </source>
</evidence>
<evidence type="ECO:0000259" key="13">
    <source>
        <dbReference type="Pfam" id="PF00288"/>
    </source>
</evidence>
<feature type="binding site" evidence="11">
    <location>
        <position position="223"/>
    </location>
    <ligand>
        <name>substrate</name>
    </ligand>
</feature>
<evidence type="ECO:0000256" key="6">
    <source>
        <dbReference type="ARBA" id="ARBA00022777"/>
    </source>
</evidence>
<keyword evidence="10 11" id="KW-0119">Carbohydrate metabolism</keyword>
<feature type="domain" description="Galactokinase N-terminal" evidence="15">
    <location>
        <begin position="10"/>
        <end position="58"/>
    </location>
</feature>
<keyword evidence="17" id="KW-1185">Reference proteome</keyword>
<dbReference type="InterPro" id="IPR014721">
    <property type="entry name" value="Ribsml_uS5_D2-typ_fold_subgr"/>
</dbReference>
<feature type="active site" description="Proton acceptor" evidence="11">
    <location>
        <position position="174"/>
    </location>
</feature>
<dbReference type="InterPro" id="IPR013750">
    <property type="entry name" value="GHMP_kinase_C_dom"/>
</dbReference>
<keyword evidence="3 11" id="KW-0808">Transferase</keyword>
<comment type="function">
    <text evidence="11">Catalyzes the transfer of the gamma-phosphate of ATP to D-galactose to form alpha-D-galactose-1-phosphate (Gal-1-P).</text>
</comment>
<dbReference type="PIRSF" id="PIRSF000530">
    <property type="entry name" value="Galactokinase"/>
    <property type="match status" value="1"/>
</dbReference>
<comment type="catalytic activity">
    <reaction evidence="11">
        <text>alpha-D-galactose + ATP = alpha-D-galactose 1-phosphate + ADP + H(+)</text>
        <dbReference type="Rhea" id="RHEA:13553"/>
        <dbReference type="ChEBI" id="CHEBI:15378"/>
        <dbReference type="ChEBI" id="CHEBI:28061"/>
        <dbReference type="ChEBI" id="CHEBI:30616"/>
        <dbReference type="ChEBI" id="CHEBI:58336"/>
        <dbReference type="ChEBI" id="CHEBI:456216"/>
        <dbReference type="EC" id="2.7.1.6"/>
    </reaction>
</comment>